<dbReference type="SUPFAM" id="SSF52833">
    <property type="entry name" value="Thioredoxin-like"/>
    <property type="match status" value="1"/>
</dbReference>
<dbReference type="PIRSF" id="PIRSF000239">
    <property type="entry name" value="AHPC"/>
    <property type="match status" value="1"/>
</dbReference>
<dbReference type="PANTHER" id="PTHR10681:SF128">
    <property type="entry name" value="THIOREDOXIN-DEPENDENT PEROXIDE REDUCTASE, MITOCHONDRIAL"/>
    <property type="match status" value="1"/>
</dbReference>
<dbReference type="InterPro" id="IPR024706">
    <property type="entry name" value="Peroxiredoxin_AhpC-typ"/>
</dbReference>
<evidence type="ECO:0000256" key="1">
    <source>
        <dbReference type="ARBA" id="ARBA00009796"/>
    </source>
</evidence>
<evidence type="ECO:0000256" key="6">
    <source>
        <dbReference type="ARBA" id="ARBA00023157"/>
    </source>
</evidence>
<feature type="domain" description="Thioredoxin" evidence="11">
    <location>
        <begin position="4"/>
        <end position="160"/>
    </location>
</feature>
<organism evidence="12 13">
    <name type="scientific">Plectus sambesii</name>
    <dbReference type="NCBI Taxonomy" id="2011161"/>
    <lineage>
        <taxon>Eukaryota</taxon>
        <taxon>Metazoa</taxon>
        <taxon>Ecdysozoa</taxon>
        <taxon>Nematoda</taxon>
        <taxon>Chromadorea</taxon>
        <taxon>Plectida</taxon>
        <taxon>Plectina</taxon>
        <taxon>Plectoidea</taxon>
        <taxon>Plectidae</taxon>
        <taxon>Plectus</taxon>
    </lineage>
</organism>
<protein>
    <recommendedName>
        <fullName evidence="2">thioredoxin-dependent peroxiredoxin</fullName>
        <ecNumber evidence="2">1.11.1.24</ecNumber>
    </recommendedName>
</protein>
<evidence type="ECO:0000256" key="7">
    <source>
        <dbReference type="ARBA" id="ARBA00023284"/>
    </source>
</evidence>
<dbReference type="CDD" id="cd03015">
    <property type="entry name" value="PRX_Typ2cys"/>
    <property type="match status" value="1"/>
</dbReference>
<keyword evidence="6" id="KW-1015">Disulfide bond</keyword>
<reference evidence="13" key="1">
    <citation type="submission" date="2022-11" db="UniProtKB">
        <authorList>
            <consortium name="WormBaseParasite"/>
        </authorList>
    </citation>
    <scope>IDENTIFICATION</scope>
</reference>
<dbReference type="Proteomes" id="UP000887566">
    <property type="component" value="Unplaced"/>
</dbReference>
<evidence type="ECO:0000256" key="4">
    <source>
        <dbReference type="ARBA" id="ARBA00022862"/>
    </source>
</evidence>
<keyword evidence="7 9" id="KW-0676">Redox-active center</keyword>
<name>A0A914WU85_9BILA</name>
<evidence type="ECO:0000313" key="13">
    <source>
        <dbReference type="WBParaSite" id="PSAMB.scaffold5156size12493.g26038.t1"/>
    </source>
</evidence>
<dbReference type="InterPro" id="IPR019479">
    <property type="entry name" value="Peroxiredoxin_C"/>
</dbReference>
<dbReference type="Pfam" id="PF10417">
    <property type="entry name" value="1-cysPrx_C"/>
    <property type="match status" value="1"/>
</dbReference>
<accession>A0A914WU85</accession>
<evidence type="ECO:0000313" key="12">
    <source>
        <dbReference type="Proteomes" id="UP000887566"/>
    </source>
</evidence>
<dbReference type="GO" id="GO:0033554">
    <property type="term" value="P:cellular response to stress"/>
    <property type="evidence" value="ECO:0007669"/>
    <property type="project" value="TreeGrafter"/>
</dbReference>
<dbReference type="WBParaSite" id="PSAMB.scaffold5156size12493.g26038.t1">
    <property type="protein sequence ID" value="PSAMB.scaffold5156size12493.g26038.t1"/>
    <property type="gene ID" value="PSAMB.scaffold5156size12493.g26038"/>
</dbReference>
<keyword evidence="3 9" id="KW-0575">Peroxidase</keyword>
<keyword evidence="5 9" id="KW-0560">Oxidoreductase</keyword>
<dbReference type="FunFam" id="3.40.30.10:FF:000003">
    <property type="entry name" value="Peroxiredoxin 1"/>
    <property type="match status" value="1"/>
</dbReference>
<dbReference type="InterPro" id="IPR036249">
    <property type="entry name" value="Thioredoxin-like_sf"/>
</dbReference>
<dbReference type="GO" id="GO:0006979">
    <property type="term" value="P:response to oxidative stress"/>
    <property type="evidence" value="ECO:0007669"/>
    <property type="project" value="TreeGrafter"/>
</dbReference>
<dbReference type="InterPro" id="IPR050217">
    <property type="entry name" value="Peroxiredoxin"/>
</dbReference>
<keyword evidence="12" id="KW-1185">Reference proteome</keyword>
<dbReference type="EC" id="1.11.1.24" evidence="2"/>
<evidence type="ECO:0000256" key="8">
    <source>
        <dbReference type="ARBA" id="ARBA00049091"/>
    </source>
</evidence>
<evidence type="ECO:0000256" key="5">
    <source>
        <dbReference type="ARBA" id="ARBA00023002"/>
    </source>
</evidence>
<proteinExistence type="inferred from homology"/>
<dbReference type="GO" id="GO:0005829">
    <property type="term" value="C:cytosol"/>
    <property type="evidence" value="ECO:0007669"/>
    <property type="project" value="TreeGrafter"/>
</dbReference>
<dbReference type="PANTHER" id="PTHR10681">
    <property type="entry name" value="THIOREDOXIN PEROXIDASE"/>
    <property type="match status" value="1"/>
</dbReference>
<dbReference type="Pfam" id="PF00578">
    <property type="entry name" value="AhpC-TSA"/>
    <property type="match status" value="1"/>
</dbReference>
<comment type="function">
    <text evidence="9">Thiol-specific peroxidase that catalyzes the reduction of hydrogen peroxide and organic hydroperoxides to water and alcohols, respectively.</text>
</comment>
<dbReference type="GO" id="GO:0008379">
    <property type="term" value="F:thioredoxin peroxidase activity"/>
    <property type="evidence" value="ECO:0007669"/>
    <property type="project" value="TreeGrafter"/>
</dbReference>
<keyword evidence="4 9" id="KW-0049">Antioxidant</keyword>
<evidence type="ECO:0000256" key="2">
    <source>
        <dbReference type="ARBA" id="ARBA00013017"/>
    </source>
</evidence>
<feature type="active site" description="Cysteine sulfenic acid (-SOH) intermediate; for peroxidase activity" evidence="10">
    <location>
        <position position="49"/>
    </location>
</feature>
<evidence type="ECO:0000256" key="10">
    <source>
        <dbReference type="PIRSR" id="PIRSR000239-1"/>
    </source>
</evidence>
<evidence type="ECO:0000256" key="9">
    <source>
        <dbReference type="PIRNR" id="PIRNR000239"/>
    </source>
</evidence>
<comment type="catalytic activity">
    <reaction evidence="8">
        <text>a hydroperoxide + [thioredoxin]-dithiol = an alcohol + [thioredoxin]-disulfide + H2O</text>
        <dbReference type="Rhea" id="RHEA:62620"/>
        <dbReference type="Rhea" id="RHEA-COMP:10698"/>
        <dbReference type="Rhea" id="RHEA-COMP:10700"/>
        <dbReference type="ChEBI" id="CHEBI:15377"/>
        <dbReference type="ChEBI" id="CHEBI:29950"/>
        <dbReference type="ChEBI" id="CHEBI:30879"/>
        <dbReference type="ChEBI" id="CHEBI:35924"/>
        <dbReference type="ChEBI" id="CHEBI:50058"/>
        <dbReference type="EC" id="1.11.1.24"/>
    </reaction>
</comment>
<comment type="similarity">
    <text evidence="1">Belongs to the peroxiredoxin family. AhpC/Prx1 subfamily.</text>
</comment>
<sequence length="204" mass="22938">MAHTLVAREAPAFEENATVNGDIKKVRLSDFSGKYLVLFFYPTDFTYVCPTEIVGFNKQLKDFNDIDCEVVGCSCDSQFSHLAWMSAPKSTIGHVNYTLLADTDHAVAKAYKVLNEATGTAMRALFIIDGQQKIRHVTINDSKVGRSVSEVLRLVKAFQFVDKHGEVCPADWQPGSDTIIPTTEQSINYFSRQYSDTKIHIYHF</sequence>
<dbReference type="InterPro" id="IPR000866">
    <property type="entry name" value="AhpC/TSA"/>
</dbReference>
<dbReference type="GO" id="GO:0045454">
    <property type="term" value="P:cell redox homeostasis"/>
    <property type="evidence" value="ECO:0007669"/>
    <property type="project" value="TreeGrafter"/>
</dbReference>
<dbReference type="InterPro" id="IPR013766">
    <property type="entry name" value="Thioredoxin_domain"/>
</dbReference>
<dbReference type="AlphaFoldDB" id="A0A914WU85"/>
<dbReference type="Gene3D" id="3.40.30.10">
    <property type="entry name" value="Glutaredoxin"/>
    <property type="match status" value="1"/>
</dbReference>
<dbReference type="PROSITE" id="PS51352">
    <property type="entry name" value="THIOREDOXIN_2"/>
    <property type="match status" value="1"/>
</dbReference>
<evidence type="ECO:0000256" key="3">
    <source>
        <dbReference type="ARBA" id="ARBA00022559"/>
    </source>
</evidence>
<dbReference type="GO" id="GO:0042744">
    <property type="term" value="P:hydrogen peroxide catabolic process"/>
    <property type="evidence" value="ECO:0007669"/>
    <property type="project" value="TreeGrafter"/>
</dbReference>
<evidence type="ECO:0000259" key="11">
    <source>
        <dbReference type="PROSITE" id="PS51352"/>
    </source>
</evidence>